<proteinExistence type="predicted"/>
<reference evidence="1 2" key="1">
    <citation type="journal article" date="2021" name="BMC Biol.">
        <title>Horizontally acquired antibacterial genes associated with adaptive radiation of ladybird beetles.</title>
        <authorList>
            <person name="Li H.S."/>
            <person name="Tang X.F."/>
            <person name="Huang Y.H."/>
            <person name="Xu Z.Y."/>
            <person name="Chen M.L."/>
            <person name="Du X.Y."/>
            <person name="Qiu B.Y."/>
            <person name="Chen P.T."/>
            <person name="Zhang W."/>
            <person name="Slipinski A."/>
            <person name="Escalona H.E."/>
            <person name="Waterhouse R.M."/>
            <person name="Zwick A."/>
            <person name="Pang H."/>
        </authorList>
    </citation>
    <scope>NUCLEOTIDE SEQUENCE [LARGE SCALE GENOMIC DNA]</scope>
    <source>
        <strain evidence="1">SYSU2018</strain>
    </source>
</reference>
<protein>
    <submittedName>
        <fullName evidence="1">Uncharacterized protein</fullName>
    </submittedName>
</protein>
<accession>A0ABD2NTS3</accession>
<sequence>MKNTVKLYENHFVHLGILREDYIPIKKDYVDKQFKTTYMTRSNQFSDQNFKGTFRTQKETEERTPLEIAPLNDNKMNDLFSLNELLSAIIIRLSKNTAAGPDEIPMISFKQLPPNYLKHLLGTINIIYTEHVFPHTWQESTILSIHKNHKPTLGIF</sequence>
<organism evidence="1 2">
    <name type="scientific">Cryptolaemus montrouzieri</name>
    <dbReference type="NCBI Taxonomy" id="559131"/>
    <lineage>
        <taxon>Eukaryota</taxon>
        <taxon>Metazoa</taxon>
        <taxon>Ecdysozoa</taxon>
        <taxon>Arthropoda</taxon>
        <taxon>Hexapoda</taxon>
        <taxon>Insecta</taxon>
        <taxon>Pterygota</taxon>
        <taxon>Neoptera</taxon>
        <taxon>Endopterygota</taxon>
        <taxon>Coleoptera</taxon>
        <taxon>Polyphaga</taxon>
        <taxon>Cucujiformia</taxon>
        <taxon>Coccinelloidea</taxon>
        <taxon>Coccinellidae</taxon>
        <taxon>Scymninae</taxon>
        <taxon>Scymnini</taxon>
        <taxon>Cryptolaemus</taxon>
    </lineage>
</organism>
<gene>
    <name evidence="1" type="ORF">HHI36_005324</name>
</gene>
<comment type="caution">
    <text evidence="1">The sequence shown here is derived from an EMBL/GenBank/DDBJ whole genome shotgun (WGS) entry which is preliminary data.</text>
</comment>
<name>A0ABD2NTS3_9CUCU</name>
<keyword evidence="2" id="KW-1185">Reference proteome</keyword>
<evidence type="ECO:0000313" key="1">
    <source>
        <dbReference type="EMBL" id="KAL3282127.1"/>
    </source>
</evidence>
<dbReference type="Proteomes" id="UP001516400">
    <property type="component" value="Unassembled WGS sequence"/>
</dbReference>
<dbReference type="EMBL" id="JABFTP020000144">
    <property type="protein sequence ID" value="KAL3282127.1"/>
    <property type="molecule type" value="Genomic_DNA"/>
</dbReference>
<evidence type="ECO:0000313" key="2">
    <source>
        <dbReference type="Proteomes" id="UP001516400"/>
    </source>
</evidence>
<dbReference type="AlphaFoldDB" id="A0ABD2NTS3"/>